<keyword evidence="1" id="KW-1133">Transmembrane helix</keyword>
<dbReference type="EMBL" id="ABCB02000018">
    <property type="protein sequence ID" value="EDO61343.1"/>
    <property type="molecule type" value="Genomic_DNA"/>
</dbReference>
<organism evidence="2 4">
    <name type="scientific">[Clostridium] leptum DSM 753</name>
    <dbReference type="NCBI Taxonomy" id="428125"/>
    <lineage>
        <taxon>Bacteria</taxon>
        <taxon>Bacillati</taxon>
        <taxon>Bacillota</taxon>
        <taxon>Clostridia</taxon>
        <taxon>Eubacteriales</taxon>
        <taxon>Oscillospiraceae</taxon>
        <taxon>Oscillospiraceae incertae sedis</taxon>
    </lineage>
</organism>
<keyword evidence="5" id="KW-1185">Reference proteome</keyword>
<sequence>MNPGQDVEITVDHHGSCQKPASFRTNLWPPKTALVFPRKRNGCAGFFLRGISISVLIFFFVN</sequence>
<evidence type="ECO:0000256" key="1">
    <source>
        <dbReference type="SAM" id="Phobius"/>
    </source>
</evidence>
<dbReference type="HOGENOM" id="CLU_2896122_0_0_9"/>
<keyword evidence="1" id="KW-0472">Membrane</keyword>
<evidence type="ECO:0000313" key="4">
    <source>
        <dbReference type="Proteomes" id="UP000003490"/>
    </source>
</evidence>
<evidence type="ECO:0000313" key="3">
    <source>
        <dbReference type="EMBL" id="PEQ24587.1"/>
    </source>
</evidence>
<dbReference type="Proteomes" id="UP000003490">
    <property type="component" value="Unassembled WGS sequence"/>
</dbReference>
<reference evidence="2 4" key="1">
    <citation type="submission" date="2007-08" db="EMBL/GenBank/DDBJ databases">
        <title>Draft genome sequence of Clostridium leptum (DSM 753).</title>
        <authorList>
            <person name="Sudarsanam P."/>
            <person name="Ley R."/>
            <person name="Guruge J."/>
            <person name="Turnbaugh P.J."/>
            <person name="Mahowald M."/>
            <person name="Liep D."/>
            <person name="Gordon J."/>
        </authorList>
    </citation>
    <scope>NUCLEOTIDE SEQUENCE [LARGE SCALE GENOMIC DNA]</scope>
    <source>
        <strain evidence="2 4">DSM 753</strain>
    </source>
</reference>
<feature type="transmembrane region" description="Helical" evidence="1">
    <location>
        <begin position="43"/>
        <end position="61"/>
    </location>
</feature>
<proteinExistence type="predicted"/>
<protein>
    <submittedName>
        <fullName evidence="2">Uncharacterized protein</fullName>
    </submittedName>
</protein>
<reference evidence="3 5" key="3">
    <citation type="submission" date="2017-07" db="EMBL/GenBank/DDBJ databases">
        <title>Prevalence of linear plasmids in Cutibacterium (Propionibacterium) acnes isolates obtained from prostatic tissue.</title>
        <authorList>
            <person name="Davidsson S."/>
            <person name="Carlsson J."/>
            <person name="Molling P."/>
            <person name="Andren O."/>
            <person name="Andersson S.-O."/>
            <person name="Brzuszkiewicz E."/>
            <person name="Poehlein A."/>
            <person name="Al-Zeer M."/>
            <person name="Brinkmann V."/>
            <person name="Scavenius C."/>
            <person name="Nazipi S."/>
            <person name="Soderquist B."/>
            <person name="Bruggemann H."/>
        </authorList>
    </citation>
    <scope>NUCLEOTIDE SEQUENCE [LARGE SCALE GENOMIC DNA]</scope>
    <source>
        <strain evidence="3 5">DSM 753</strain>
    </source>
</reference>
<comment type="caution">
    <text evidence="2">The sequence shown here is derived from an EMBL/GenBank/DDBJ whole genome shotgun (WGS) entry which is preliminary data.</text>
</comment>
<evidence type="ECO:0000313" key="2">
    <source>
        <dbReference type="EMBL" id="EDO61343.1"/>
    </source>
</evidence>
<gene>
    <name evidence="3" type="ORF">CH238_08490</name>
    <name evidence="2" type="ORF">CLOLEP_01738</name>
</gene>
<dbReference type="Proteomes" id="UP000220611">
    <property type="component" value="Unassembled WGS sequence"/>
</dbReference>
<accession>A7VT47</accession>
<evidence type="ECO:0000313" key="5">
    <source>
        <dbReference type="Proteomes" id="UP000220611"/>
    </source>
</evidence>
<reference evidence="2 4" key="2">
    <citation type="submission" date="2007-08" db="EMBL/GenBank/DDBJ databases">
        <authorList>
            <person name="Fulton L."/>
            <person name="Clifton S."/>
            <person name="Fulton B."/>
            <person name="Xu J."/>
            <person name="Minx P."/>
            <person name="Pepin K.H."/>
            <person name="Johnson M."/>
            <person name="Thiruvilangam P."/>
            <person name="Bhonagiri V."/>
            <person name="Nash W.E."/>
            <person name="Wang C."/>
            <person name="Mardis E.R."/>
            <person name="Wilson R.K."/>
        </authorList>
    </citation>
    <scope>NUCLEOTIDE SEQUENCE [LARGE SCALE GENOMIC DNA]</scope>
    <source>
        <strain evidence="2 4">DSM 753</strain>
    </source>
</reference>
<dbReference type="EMBL" id="NOXF01000005">
    <property type="protein sequence ID" value="PEQ24587.1"/>
    <property type="molecule type" value="Genomic_DNA"/>
</dbReference>
<name>A7VT47_9FIRM</name>
<keyword evidence="1" id="KW-0812">Transmembrane</keyword>
<dbReference type="AlphaFoldDB" id="A7VT47"/>